<organism evidence="10 11">
    <name type="scientific">Trypanosoma theileri</name>
    <dbReference type="NCBI Taxonomy" id="67003"/>
    <lineage>
        <taxon>Eukaryota</taxon>
        <taxon>Discoba</taxon>
        <taxon>Euglenozoa</taxon>
        <taxon>Kinetoplastea</taxon>
        <taxon>Metakinetoplastina</taxon>
        <taxon>Trypanosomatida</taxon>
        <taxon>Trypanosomatidae</taxon>
        <taxon>Trypanosoma</taxon>
    </lineage>
</organism>
<dbReference type="Pfam" id="PF00225">
    <property type="entry name" value="Kinesin"/>
    <property type="match status" value="1"/>
</dbReference>
<dbReference type="VEuPathDB" id="TriTrypDB:TM35_000431300"/>
<feature type="region of interest" description="Disordered" evidence="8">
    <location>
        <begin position="457"/>
        <end position="484"/>
    </location>
</feature>
<dbReference type="STRING" id="67003.A0A1X0NIJ1"/>
<dbReference type="PROSITE" id="PS50067">
    <property type="entry name" value="KINESIN_MOTOR_2"/>
    <property type="match status" value="1"/>
</dbReference>
<comment type="caution">
    <text evidence="10">The sequence shown here is derived from an EMBL/GenBank/DDBJ whole genome shotgun (WGS) entry which is preliminary data.</text>
</comment>
<keyword evidence="3 6" id="KW-0067">ATP-binding</keyword>
<feature type="binding site" evidence="6">
    <location>
        <begin position="89"/>
        <end position="96"/>
    </location>
    <ligand>
        <name>ATP</name>
        <dbReference type="ChEBI" id="CHEBI:30616"/>
    </ligand>
</feature>
<dbReference type="GeneID" id="39989809"/>
<dbReference type="GO" id="GO:0005874">
    <property type="term" value="C:microtubule"/>
    <property type="evidence" value="ECO:0007669"/>
    <property type="project" value="UniProtKB-KW"/>
</dbReference>
<dbReference type="SMART" id="SM00129">
    <property type="entry name" value="KISc"/>
    <property type="match status" value="1"/>
</dbReference>
<keyword evidence="4 6" id="KW-0505">Motor protein</keyword>
<evidence type="ECO:0000256" key="8">
    <source>
        <dbReference type="SAM" id="MobiDB-lite"/>
    </source>
</evidence>
<evidence type="ECO:0000256" key="3">
    <source>
        <dbReference type="ARBA" id="ARBA00022840"/>
    </source>
</evidence>
<evidence type="ECO:0000256" key="5">
    <source>
        <dbReference type="ARBA" id="ARBA00061030"/>
    </source>
</evidence>
<dbReference type="Proteomes" id="UP000192257">
    <property type="component" value="Unassembled WGS sequence"/>
</dbReference>
<evidence type="ECO:0000256" key="7">
    <source>
        <dbReference type="RuleBase" id="RU000394"/>
    </source>
</evidence>
<dbReference type="InterPro" id="IPR027417">
    <property type="entry name" value="P-loop_NTPase"/>
</dbReference>
<evidence type="ECO:0000259" key="9">
    <source>
        <dbReference type="PROSITE" id="PS50067"/>
    </source>
</evidence>
<evidence type="ECO:0000256" key="4">
    <source>
        <dbReference type="ARBA" id="ARBA00023175"/>
    </source>
</evidence>
<feature type="compositionally biased region" description="Acidic residues" evidence="8">
    <location>
        <begin position="458"/>
        <end position="471"/>
    </location>
</feature>
<dbReference type="Gene3D" id="3.40.850.10">
    <property type="entry name" value="Kinesin motor domain"/>
    <property type="match status" value="1"/>
</dbReference>
<dbReference type="InterPro" id="IPR019821">
    <property type="entry name" value="Kinesin_motor_CS"/>
</dbReference>
<accession>A0A1X0NIJ1</accession>
<dbReference type="AlphaFoldDB" id="A0A1X0NIJ1"/>
<keyword evidence="1 7" id="KW-0493">Microtubule</keyword>
<reference evidence="10 11" key="1">
    <citation type="submission" date="2017-03" db="EMBL/GenBank/DDBJ databases">
        <title>An alternative strategy for trypanosome survival in the mammalian bloodstream revealed through genome and transcriptome analysis of the ubiquitous bovine parasite Trypanosoma (Megatrypanum) theileri.</title>
        <authorList>
            <person name="Kelly S."/>
            <person name="Ivens A."/>
            <person name="Mott A."/>
            <person name="O'Neill E."/>
            <person name="Emms D."/>
            <person name="Macleod O."/>
            <person name="Voorheis P."/>
            <person name="Matthews J."/>
            <person name="Matthews K."/>
            <person name="Carrington M."/>
        </authorList>
    </citation>
    <scope>NUCLEOTIDE SEQUENCE [LARGE SCALE GENOMIC DNA]</scope>
    <source>
        <strain evidence="10">Edinburgh</strain>
    </source>
</reference>
<keyword evidence="2 6" id="KW-0547">Nucleotide-binding</keyword>
<name>A0A1X0NIJ1_9TRYP</name>
<dbReference type="InterPro" id="IPR001752">
    <property type="entry name" value="Kinesin_motor_dom"/>
</dbReference>
<gene>
    <name evidence="10" type="ORF">TM35_000431300</name>
</gene>
<dbReference type="FunFam" id="3.40.850.10:FF:000012">
    <property type="entry name" value="Kinesin-like protein"/>
    <property type="match status" value="1"/>
</dbReference>
<dbReference type="SUPFAM" id="SSF52540">
    <property type="entry name" value="P-loop containing nucleoside triphosphate hydrolases"/>
    <property type="match status" value="1"/>
</dbReference>
<feature type="compositionally biased region" description="Low complexity" evidence="8">
    <location>
        <begin position="376"/>
        <end position="403"/>
    </location>
</feature>
<dbReference type="InterPro" id="IPR036961">
    <property type="entry name" value="Kinesin_motor_dom_sf"/>
</dbReference>
<proteinExistence type="inferred from homology"/>
<dbReference type="RefSeq" id="XP_028878628.1">
    <property type="nucleotide sequence ID" value="XM_029030029.1"/>
</dbReference>
<dbReference type="CDD" id="cd01367">
    <property type="entry name" value="KISc_KIF2_like"/>
    <property type="match status" value="1"/>
</dbReference>
<feature type="region of interest" description="Disordered" evidence="8">
    <location>
        <begin position="367"/>
        <end position="438"/>
    </location>
</feature>
<protein>
    <recommendedName>
        <fullName evidence="7">Kinesin-like protein</fullName>
    </recommendedName>
</protein>
<dbReference type="GO" id="GO:0003777">
    <property type="term" value="F:microtubule motor activity"/>
    <property type="evidence" value="ECO:0007669"/>
    <property type="project" value="InterPro"/>
</dbReference>
<evidence type="ECO:0000256" key="1">
    <source>
        <dbReference type="ARBA" id="ARBA00022701"/>
    </source>
</evidence>
<dbReference type="PROSITE" id="PS00411">
    <property type="entry name" value="KINESIN_MOTOR_1"/>
    <property type="match status" value="1"/>
</dbReference>
<dbReference type="PRINTS" id="PR00380">
    <property type="entry name" value="KINESINHEAVY"/>
</dbReference>
<dbReference type="GO" id="GO:0007018">
    <property type="term" value="P:microtubule-based movement"/>
    <property type="evidence" value="ECO:0007669"/>
    <property type="project" value="InterPro"/>
</dbReference>
<feature type="domain" description="Kinesin motor" evidence="9">
    <location>
        <begin position="5"/>
        <end position="321"/>
    </location>
</feature>
<evidence type="ECO:0000256" key="6">
    <source>
        <dbReference type="PROSITE-ProRule" id="PRU00283"/>
    </source>
</evidence>
<dbReference type="GO" id="GO:0008017">
    <property type="term" value="F:microtubule binding"/>
    <property type="evidence" value="ECO:0007669"/>
    <property type="project" value="InterPro"/>
</dbReference>
<sequence length="587" mass="64572">MNSSRICVAVRKRPIADADKDIVVAQSPHLVVNEPKVKYDLTPYTERHQFTYDHVLDENSNNALVYQRCCSMLIDTLFNHGNATCFAYGQTGSGKTHTMLGNDHEAGLYAIAAKDIFSRAASLNAEVYIAFYEIYGRKIFDLLNNKERLVAREDGDKVINICGLSEHKVTDIQGLFDIISRGSAYRAAGQTSANSESSRSHAVLQMEVRESGNRRARTIGRISFIDLAGNERGADTFDCDRKTRMEGAEINKSLLALKECIRALGMGKSHVPFRGSILTEVLRDSFVGNSRTTMIATISPASAHCVNTLNTLRYTQRVKDLGGESKAVAVEKVERRPVKKVKPFEAPPPIKARPEWVDSFAVPDGERAAGAEDEGGNSNSNSHNNNSNNTNNNNNNNINNNNNEVVRAPPRSRAGKMAAGGAPAGNAQGGAKGRRARREVLVRDPKIATIVQNHIAALEDDSDEEEEEEEGAGSTPLGALAKSEEKQVRKVHAHVVEEIAKAEEKLVAFHRRHIDTKMTGIKEEIRAIQAFEDSDSVDEYVGRVRALLVRQKQDVETLLGLLNGITGMLREEEELSSTLNSSLKVRK</sequence>
<evidence type="ECO:0000313" key="11">
    <source>
        <dbReference type="Proteomes" id="UP000192257"/>
    </source>
</evidence>
<dbReference type="EMBL" id="NBCO01000043">
    <property type="protein sequence ID" value="ORC84562.1"/>
    <property type="molecule type" value="Genomic_DNA"/>
</dbReference>
<dbReference type="GO" id="GO:0007019">
    <property type="term" value="P:microtubule depolymerization"/>
    <property type="evidence" value="ECO:0007669"/>
    <property type="project" value="TreeGrafter"/>
</dbReference>
<evidence type="ECO:0000313" key="10">
    <source>
        <dbReference type="EMBL" id="ORC84562.1"/>
    </source>
</evidence>
<dbReference type="GO" id="GO:0005524">
    <property type="term" value="F:ATP binding"/>
    <property type="evidence" value="ECO:0007669"/>
    <property type="project" value="UniProtKB-UniRule"/>
</dbReference>
<dbReference type="PANTHER" id="PTHR47971:SF4">
    <property type="entry name" value="KINESIN-LIKE PROTEIN"/>
    <property type="match status" value="1"/>
</dbReference>
<comment type="similarity">
    <text evidence="5">Belongs to the TRAFAC class myosin-kinesin ATPase superfamily. Kinesin family. KIN-13 subfamily.</text>
</comment>
<dbReference type="OrthoDB" id="3176171at2759"/>
<feature type="compositionally biased region" description="Low complexity" evidence="8">
    <location>
        <begin position="415"/>
        <end position="426"/>
    </location>
</feature>
<dbReference type="PANTHER" id="PTHR47971">
    <property type="entry name" value="KINESIN-RELATED PROTEIN 6"/>
    <property type="match status" value="1"/>
</dbReference>
<evidence type="ECO:0000256" key="2">
    <source>
        <dbReference type="ARBA" id="ARBA00022741"/>
    </source>
</evidence>
<keyword evidence="11" id="KW-1185">Reference proteome</keyword>
<dbReference type="InterPro" id="IPR027640">
    <property type="entry name" value="Kinesin-like_fam"/>
</dbReference>